<feature type="compositionally biased region" description="Basic residues" evidence="3">
    <location>
        <begin position="78"/>
        <end position="95"/>
    </location>
</feature>
<dbReference type="EMBL" id="GEEE01020873">
    <property type="protein sequence ID" value="JAP42352.1"/>
    <property type="molecule type" value="Transcribed_RNA"/>
</dbReference>
<keyword evidence="1" id="KW-0547">Nucleotide-binding</keyword>
<reference evidence="5" key="1">
    <citation type="submission" date="2016-01" db="EMBL/GenBank/DDBJ databases">
        <title>Reference transcriptome for the parasite Schistocephalus solidus: insights into the molecular evolution of parasitism.</title>
        <authorList>
            <person name="Hebert F.O."/>
            <person name="Grambauer S."/>
            <person name="Barber I."/>
            <person name="Landry C.R."/>
            <person name="Aubin-Horth N."/>
        </authorList>
    </citation>
    <scope>NUCLEOTIDE SEQUENCE</scope>
</reference>
<evidence type="ECO:0000256" key="3">
    <source>
        <dbReference type="SAM" id="MobiDB-lite"/>
    </source>
</evidence>
<name>A0A0X3P303_SCHSO</name>
<dbReference type="AlphaFoldDB" id="A0A0X3P303"/>
<organism evidence="5">
    <name type="scientific">Schistocephalus solidus</name>
    <name type="common">Tapeworm</name>
    <dbReference type="NCBI Taxonomy" id="70667"/>
    <lineage>
        <taxon>Eukaryota</taxon>
        <taxon>Metazoa</taxon>
        <taxon>Spiralia</taxon>
        <taxon>Lophotrochozoa</taxon>
        <taxon>Platyhelminthes</taxon>
        <taxon>Cestoda</taxon>
        <taxon>Eucestoda</taxon>
        <taxon>Diphyllobothriidea</taxon>
        <taxon>Diphyllobothriidae</taxon>
        <taxon>Schistocephalus</taxon>
    </lineage>
</organism>
<dbReference type="InterPro" id="IPR027417">
    <property type="entry name" value="P-loop_NTPase"/>
</dbReference>
<dbReference type="GO" id="GO:0016887">
    <property type="term" value="F:ATP hydrolysis activity"/>
    <property type="evidence" value="ECO:0007669"/>
    <property type="project" value="InterPro"/>
</dbReference>
<feature type="domain" description="ATPase AAA-type core" evidence="4">
    <location>
        <begin position="181"/>
        <end position="294"/>
    </location>
</feature>
<dbReference type="Pfam" id="PF00004">
    <property type="entry name" value="AAA"/>
    <property type="match status" value="1"/>
</dbReference>
<evidence type="ECO:0000313" key="5">
    <source>
        <dbReference type="EMBL" id="JAP42352.1"/>
    </source>
</evidence>
<sequence>MIGPSVFLEGLQSGCSEYEQLWKYRDESNNFFQRHEEELIEADKRAELDLEIRIHVDELMRQELRNLKIAIDKEKQKRIPKKKPKKQKGKKKGKKGKDLTPDRTLESLYEELVMEDIIKRVEKVNLSDYYGEYSYLGCTLRANQIEPQPSLSDVKQLVTLYGILPLGSPDVHAKGPLIKSLLLAGPKGVGKTLLVHAICNETGANLFDLTASNIAGRYPGKDGLKMMIHMVFKVASLLQPSVILVDNCEKMFSNKVPKNDPTDPKRLKGALKAALKLITPDTRVMLIGCSSAPFEATVKPFCSLYERVILIPRPDYASRYLIWQVLIPKYQGEITEKLDLSSLAKISDGYTMGMMAKACQEVLTERRLALLEHKPLTTGEFILPLSRIDPVFQEEEDAYKTWYRKTPMGKKRIKAIQEAAEAAANASKKKGKKK</sequence>
<dbReference type="PANTHER" id="PTHR14690:SF0">
    <property type="entry name" value="IQ MOTIF CONTAINING WITH AAA DOMAIN 1"/>
    <property type="match status" value="1"/>
</dbReference>
<dbReference type="InterPro" id="IPR003959">
    <property type="entry name" value="ATPase_AAA_core"/>
</dbReference>
<dbReference type="Gene3D" id="1.10.8.60">
    <property type="match status" value="1"/>
</dbReference>
<evidence type="ECO:0000259" key="4">
    <source>
        <dbReference type="Pfam" id="PF00004"/>
    </source>
</evidence>
<dbReference type="PANTHER" id="PTHR14690">
    <property type="entry name" value="IQ MOTIF CONTAINING WITH AAA DOMAIN 1"/>
    <property type="match status" value="1"/>
</dbReference>
<feature type="region of interest" description="Disordered" evidence="3">
    <location>
        <begin position="76"/>
        <end position="100"/>
    </location>
</feature>
<evidence type="ECO:0000256" key="2">
    <source>
        <dbReference type="ARBA" id="ARBA00022840"/>
    </source>
</evidence>
<dbReference type="InterPro" id="IPR052267">
    <property type="entry name" value="N-DRC_Component"/>
</dbReference>
<dbReference type="Gene3D" id="3.40.50.300">
    <property type="entry name" value="P-loop containing nucleotide triphosphate hydrolases"/>
    <property type="match status" value="1"/>
</dbReference>
<dbReference type="GO" id="GO:0005524">
    <property type="term" value="F:ATP binding"/>
    <property type="evidence" value="ECO:0007669"/>
    <property type="project" value="UniProtKB-KW"/>
</dbReference>
<dbReference type="FunFam" id="1.10.8.60:FF:000064">
    <property type="entry name" value="IQ motif containing with AAA domain 1"/>
    <property type="match status" value="1"/>
</dbReference>
<keyword evidence="2" id="KW-0067">ATP-binding</keyword>
<accession>A0A0X3P303</accession>
<gene>
    <name evidence="5" type="ORF">TR157412</name>
</gene>
<proteinExistence type="predicted"/>
<dbReference type="SUPFAM" id="SSF52540">
    <property type="entry name" value="P-loop containing nucleoside triphosphate hydrolases"/>
    <property type="match status" value="1"/>
</dbReference>
<evidence type="ECO:0000256" key="1">
    <source>
        <dbReference type="ARBA" id="ARBA00022741"/>
    </source>
</evidence>
<protein>
    <recommendedName>
        <fullName evidence="4">ATPase AAA-type core domain-containing protein</fullName>
    </recommendedName>
</protein>